<accession>A0A9J7AVT3</accession>
<dbReference type="GO" id="GO:0003677">
    <property type="term" value="F:DNA binding"/>
    <property type="evidence" value="ECO:0007669"/>
    <property type="project" value="UniProtKB-UniRule"/>
</dbReference>
<dbReference type="Pfam" id="PF16925">
    <property type="entry name" value="TetR_C_13"/>
    <property type="match status" value="1"/>
</dbReference>
<evidence type="ECO:0000256" key="2">
    <source>
        <dbReference type="ARBA" id="ARBA00023125"/>
    </source>
</evidence>
<reference evidence="6" key="1">
    <citation type="submission" date="2022-08" db="EMBL/GenBank/DDBJ databases">
        <title>Nisaea acidiphila sp. nov., isolated from a marine algal debris and emended description of the genus Nisaea Urios et al. 2008.</title>
        <authorList>
            <person name="Kwon K."/>
        </authorList>
    </citation>
    <scope>NUCLEOTIDE SEQUENCE</scope>
    <source>
        <strain evidence="6">MEBiC11861</strain>
    </source>
</reference>
<organism evidence="6 7">
    <name type="scientific">Nisaea acidiphila</name>
    <dbReference type="NCBI Taxonomy" id="1862145"/>
    <lineage>
        <taxon>Bacteria</taxon>
        <taxon>Pseudomonadati</taxon>
        <taxon>Pseudomonadota</taxon>
        <taxon>Alphaproteobacteria</taxon>
        <taxon>Rhodospirillales</taxon>
        <taxon>Thalassobaculaceae</taxon>
        <taxon>Nisaea</taxon>
    </lineage>
</organism>
<feature type="domain" description="HTH tetR-type" evidence="5">
    <location>
        <begin position="2"/>
        <end position="62"/>
    </location>
</feature>
<keyword evidence="3" id="KW-0804">Transcription</keyword>
<dbReference type="Gene3D" id="1.10.357.10">
    <property type="entry name" value="Tetracycline Repressor, domain 2"/>
    <property type="match status" value="1"/>
</dbReference>
<dbReference type="Gene3D" id="1.10.10.60">
    <property type="entry name" value="Homeodomain-like"/>
    <property type="match status" value="1"/>
</dbReference>
<dbReference type="InterPro" id="IPR009057">
    <property type="entry name" value="Homeodomain-like_sf"/>
</dbReference>
<feature type="DNA-binding region" description="H-T-H motif" evidence="4">
    <location>
        <begin position="25"/>
        <end position="44"/>
    </location>
</feature>
<keyword evidence="7" id="KW-1185">Reference proteome</keyword>
<dbReference type="SUPFAM" id="SSF46689">
    <property type="entry name" value="Homeodomain-like"/>
    <property type="match status" value="1"/>
</dbReference>
<evidence type="ECO:0000259" key="5">
    <source>
        <dbReference type="PROSITE" id="PS50977"/>
    </source>
</evidence>
<dbReference type="InterPro" id="IPR036271">
    <property type="entry name" value="Tet_transcr_reg_TetR-rel_C_sf"/>
</dbReference>
<evidence type="ECO:0000313" key="7">
    <source>
        <dbReference type="Proteomes" id="UP001060336"/>
    </source>
</evidence>
<protein>
    <submittedName>
        <fullName evidence="6">TetR/AcrR family transcriptional regulator</fullName>
    </submittedName>
</protein>
<dbReference type="InterPro" id="IPR001647">
    <property type="entry name" value="HTH_TetR"/>
</dbReference>
<dbReference type="InterPro" id="IPR011075">
    <property type="entry name" value="TetR_C"/>
</dbReference>
<dbReference type="Proteomes" id="UP001060336">
    <property type="component" value="Chromosome"/>
</dbReference>
<evidence type="ECO:0000313" key="6">
    <source>
        <dbReference type="EMBL" id="UUX50914.1"/>
    </source>
</evidence>
<dbReference type="PANTHER" id="PTHR47506">
    <property type="entry name" value="TRANSCRIPTIONAL REGULATORY PROTEIN"/>
    <property type="match status" value="1"/>
</dbReference>
<proteinExistence type="predicted"/>
<dbReference type="EMBL" id="CP102480">
    <property type="protein sequence ID" value="UUX50914.1"/>
    <property type="molecule type" value="Genomic_DNA"/>
</dbReference>
<name>A0A9J7AVT3_9PROT</name>
<evidence type="ECO:0000256" key="1">
    <source>
        <dbReference type="ARBA" id="ARBA00023015"/>
    </source>
</evidence>
<gene>
    <name evidence="6" type="ORF">NUH88_04300</name>
</gene>
<dbReference type="RefSeq" id="WP_257770167.1">
    <property type="nucleotide sequence ID" value="NZ_CP102480.1"/>
</dbReference>
<dbReference type="Pfam" id="PF00440">
    <property type="entry name" value="TetR_N"/>
    <property type="match status" value="1"/>
</dbReference>
<evidence type="ECO:0000256" key="3">
    <source>
        <dbReference type="ARBA" id="ARBA00023163"/>
    </source>
</evidence>
<dbReference type="PRINTS" id="PR00455">
    <property type="entry name" value="HTHTETR"/>
</dbReference>
<keyword evidence="2 4" id="KW-0238">DNA-binding</keyword>
<dbReference type="AlphaFoldDB" id="A0A9J7AVT3"/>
<keyword evidence="1" id="KW-0805">Transcription regulation</keyword>
<evidence type="ECO:0000256" key="4">
    <source>
        <dbReference type="PROSITE-ProRule" id="PRU00335"/>
    </source>
</evidence>
<dbReference type="SUPFAM" id="SSF48498">
    <property type="entry name" value="Tetracyclin repressor-like, C-terminal domain"/>
    <property type="match status" value="1"/>
</dbReference>
<dbReference type="PANTHER" id="PTHR47506:SF1">
    <property type="entry name" value="HTH-TYPE TRANSCRIPTIONAL REGULATOR YJDC"/>
    <property type="match status" value="1"/>
</dbReference>
<dbReference type="PROSITE" id="PS50977">
    <property type="entry name" value="HTH_TETR_2"/>
    <property type="match status" value="1"/>
</dbReference>
<sequence>MAESRETILEKASGLFLARGYGAVGTAEICRVAGVNKGTLYHFYPTKLDLLLAAIDRYAEAFRDDFRAIAVSGRPAPEKLKALFGVTARANQDWKERNGHAQGCLVGNSVLELGASEEAVRAHAEAAFTSWEREIAPVIEELQANGQLEGLDPQRGAAAVIALMQGGLVLAKSRNDPSEISRLAGAAIGALTALQSD</sequence>
<dbReference type="KEGG" id="naci:NUH88_04300"/>